<keyword evidence="2" id="KW-1133">Transmembrane helix</keyword>
<keyword evidence="2" id="KW-0812">Transmembrane</keyword>
<gene>
    <name evidence="3" type="ORF">ATANTOWER_032293</name>
</gene>
<dbReference type="Proteomes" id="UP001345963">
    <property type="component" value="Unassembled WGS sequence"/>
</dbReference>
<proteinExistence type="predicted"/>
<sequence>MGCQRMPQGARGCQRIPQGARGCHRVPGDATGCQRMPGAAIRCHGVPEDATGCQGLPEGARGYHRVPEEATGCQEQPEGARGCHEGGNHDQNQFPSGPHSLRTSCYSQLLRWRRIFNFVISFSYRARHLEVAPVPCYSRIKTFFLMFQVFLFLDLCLYLLLILDGFALSPSLFFL</sequence>
<evidence type="ECO:0000313" key="4">
    <source>
        <dbReference type="Proteomes" id="UP001345963"/>
    </source>
</evidence>
<evidence type="ECO:0000313" key="3">
    <source>
        <dbReference type="EMBL" id="MED6260989.1"/>
    </source>
</evidence>
<evidence type="ECO:0000256" key="1">
    <source>
        <dbReference type="SAM" id="MobiDB-lite"/>
    </source>
</evidence>
<feature type="region of interest" description="Disordered" evidence="1">
    <location>
        <begin position="77"/>
        <end position="98"/>
    </location>
</feature>
<keyword evidence="4" id="KW-1185">Reference proteome</keyword>
<accession>A0ABU7CEH6</accession>
<organism evidence="3 4">
    <name type="scientific">Ataeniobius toweri</name>
    <dbReference type="NCBI Taxonomy" id="208326"/>
    <lineage>
        <taxon>Eukaryota</taxon>
        <taxon>Metazoa</taxon>
        <taxon>Chordata</taxon>
        <taxon>Craniata</taxon>
        <taxon>Vertebrata</taxon>
        <taxon>Euteleostomi</taxon>
        <taxon>Actinopterygii</taxon>
        <taxon>Neopterygii</taxon>
        <taxon>Teleostei</taxon>
        <taxon>Neoteleostei</taxon>
        <taxon>Acanthomorphata</taxon>
        <taxon>Ovalentaria</taxon>
        <taxon>Atherinomorphae</taxon>
        <taxon>Cyprinodontiformes</taxon>
        <taxon>Goodeidae</taxon>
        <taxon>Ataeniobius</taxon>
    </lineage>
</organism>
<protein>
    <submittedName>
        <fullName evidence="3">Uncharacterized protein</fullName>
    </submittedName>
</protein>
<feature type="compositionally biased region" description="Polar residues" evidence="1">
    <location>
        <begin position="89"/>
        <end position="98"/>
    </location>
</feature>
<evidence type="ECO:0000256" key="2">
    <source>
        <dbReference type="SAM" id="Phobius"/>
    </source>
</evidence>
<name>A0ABU7CEH6_9TELE</name>
<keyword evidence="2" id="KW-0472">Membrane</keyword>
<reference evidence="3 4" key="1">
    <citation type="submission" date="2021-07" db="EMBL/GenBank/DDBJ databases">
        <authorList>
            <person name="Palmer J.M."/>
        </authorList>
    </citation>
    <scope>NUCLEOTIDE SEQUENCE [LARGE SCALE GENOMIC DNA]</scope>
    <source>
        <strain evidence="3 4">AT_MEX2019</strain>
        <tissue evidence="3">Muscle</tissue>
    </source>
</reference>
<dbReference type="EMBL" id="JAHUTI010089454">
    <property type="protein sequence ID" value="MED6260989.1"/>
    <property type="molecule type" value="Genomic_DNA"/>
</dbReference>
<comment type="caution">
    <text evidence="3">The sequence shown here is derived from an EMBL/GenBank/DDBJ whole genome shotgun (WGS) entry which is preliminary data.</text>
</comment>
<feature type="transmembrane region" description="Helical" evidence="2">
    <location>
        <begin position="143"/>
        <end position="163"/>
    </location>
</feature>